<organism evidence="6">
    <name type="scientific">Rodentolepis nana</name>
    <name type="common">Dwarf tapeworm</name>
    <name type="synonym">Hymenolepis nana</name>
    <dbReference type="NCBI Taxonomy" id="102285"/>
    <lineage>
        <taxon>Eukaryota</taxon>
        <taxon>Metazoa</taxon>
        <taxon>Spiralia</taxon>
        <taxon>Lophotrochozoa</taxon>
        <taxon>Platyhelminthes</taxon>
        <taxon>Cestoda</taxon>
        <taxon>Eucestoda</taxon>
        <taxon>Cyclophyllidea</taxon>
        <taxon>Hymenolepididae</taxon>
        <taxon>Rodentolepis</taxon>
    </lineage>
</organism>
<reference evidence="6" key="1">
    <citation type="submission" date="2017-02" db="UniProtKB">
        <authorList>
            <consortium name="WormBaseParasite"/>
        </authorList>
    </citation>
    <scope>IDENTIFICATION</scope>
</reference>
<dbReference type="SUPFAM" id="SSF53067">
    <property type="entry name" value="Actin-like ATPase domain"/>
    <property type="match status" value="2"/>
</dbReference>
<dbReference type="Gene3D" id="3.30.420.40">
    <property type="match status" value="4"/>
</dbReference>
<evidence type="ECO:0000256" key="1">
    <source>
        <dbReference type="ARBA" id="ARBA00003520"/>
    </source>
</evidence>
<comment type="similarity">
    <text evidence="2">Belongs to the actin family.</text>
</comment>
<dbReference type="PANTHER" id="PTHR11937">
    <property type="entry name" value="ACTIN"/>
    <property type="match status" value="1"/>
</dbReference>
<evidence type="ECO:0000313" key="6">
    <source>
        <dbReference type="WBParaSite" id="HNAJ_0001014701-mRNA-1"/>
    </source>
</evidence>
<feature type="compositionally biased region" description="Basic and acidic residues" evidence="3">
    <location>
        <begin position="457"/>
        <end position="472"/>
    </location>
</feature>
<dbReference type="AlphaFoldDB" id="A0A0R3TRD8"/>
<name>A0A0R3TRD8_RODNA</name>
<dbReference type="InterPro" id="IPR004000">
    <property type="entry name" value="Actin"/>
</dbReference>
<dbReference type="Proteomes" id="UP000278807">
    <property type="component" value="Unassembled WGS sequence"/>
</dbReference>
<sequence length="803" mass="91111">MDGRAIVIDNGSYECRAGFSVKNQPVMRFRNIVTKSRSRIKETFVGAPPGEFDYTQYNIKSAFENNVVTQIDVQESVFDYIFSNLNITSSGIDYPIIMSEALFCPQQSRSLISELLFETYSANKLTYFVDGLASYYSNFGSDLKVDTMTVSLGYHTSQLIPISHGEYIPPACRRISIGGSYISWYLQKLLSLKYPCHADKFSITVAEDIVHQFGKVCENYREEMQRWKDEAYCQENTRTWSLRYSNETQRKAEELAERRQFQADRLREIHRKRTLDKMKEEGCSDDSDENQSYTCEVKRVHLCDDKNELEYKDSNEDTPPISESGIGGEDVLRKLANLRERKAMEFLSSLACPASVQAQITAAQPNTNQGLTEAKLKRRQQAASDLEARRGDDLSLWLSQINNTRQRISRQRTLRLSKVDLATELGLHSMDHADDVKVAGQVSAADRKQRKIEKIRSMTNELKSDRGKRLDNGRGGGVKKSTTPNTNLEDEDNWPDADVDEEEMVGLESSFSDDGEFDEDAEFQEGLDLMDTRGVTEENEETMSLSPERPPSPSSFYTALSRNRSRSRLRTKDAFDRLEEDAGDISECERDQLAVLDSVRAAYDPEFIKETGTVGLKVDVSEYYKIRLTTEPTRSTEVLFERSLLGDSQSGVGECLSWVLRDSSRYLFGDSASVNNSWVPRRLFLTGGPAALPGMPQRMRLELQQLLPWKPEGNPLDVIVAVDPSLDAWKGAQMWTKTAAENGFTEFTTRQVYEECGFDYLTETAISNRFYASLKDLQVNPKFNPGRGRQIAGVLPKSQNHEL</sequence>
<dbReference type="WBParaSite" id="HNAJ_0001014701-mRNA-1">
    <property type="protein sequence ID" value="HNAJ_0001014701-mRNA-1"/>
    <property type="gene ID" value="HNAJ_0001014701"/>
</dbReference>
<feature type="region of interest" description="Disordered" evidence="3">
    <location>
        <begin position="457"/>
        <end position="498"/>
    </location>
</feature>
<dbReference type="Gene3D" id="3.90.640.10">
    <property type="entry name" value="Actin, Chain A, domain 4"/>
    <property type="match status" value="2"/>
</dbReference>
<accession>A0A0R3TRD8</accession>
<gene>
    <name evidence="4" type="ORF">HNAJ_LOCUS10142</name>
</gene>
<dbReference type="STRING" id="102285.A0A0R3TRD8"/>
<evidence type="ECO:0000256" key="3">
    <source>
        <dbReference type="SAM" id="MobiDB-lite"/>
    </source>
</evidence>
<evidence type="ECO:0000256" key="2">
    <source>
        <dbReference type="RuleBase" id="RU000487"/>
    </source>
</evidence>
<dbReference type="SMART" id="SM00268">
    <property type="entry name" value="ACTIN"/>
    <property type="match status" value="1"/>
</dbReference>
<evidence type="ECO:0000313" key="4">
    <source>
        <dbReference type="EMBL" id="VDO07266.1"/>
    </source>
</evidence>
<evidence type="ECO:0000313" key="5">
    <source>
        <dbReference type="Proteomes" id="UP000278807"/>
    </source>
</evidence>
<dbReference type="OrthoDB" id="7340501at2759"/>
<dbReference type="Pfam" id="PF00022">
    <property type="entry name" value="Actin"/>
    <property type="match status" value="1"/>
</dbReference>
<dbReference type="InterPro" id="IPR043129">
    <property type="entry name" value="ATPase_NBD"/>
</dbReference>
<dbReference type="EMBL" id="UZAE01012897">
    <property type="protein sequence ID" value="VDO07266.1"/>
    <property type="molecule type" value="Genomic_DNA"/>
</dbReference>
<keyword evidence="5" id="KW-1185">Reference proteome</keyword>
<proteinExistence type="inferred from homology"/>
<comment type="function">
    <text evidence="1">Actins are highly conserved proteins that are involved in various types of cell motility and are ubiquitously expressed in all eukaryotic cells.</text>
</comment>
<reference evidence="4 5" key="2">
    <citation type="submission" date="2018-11" db="EMBL/GenBank/DDBJ databases">
        <authorList>
            <consortium name="Pathogen Informatics"/>
        </authorList>
    </citation>
    <scope>NUCLEOTIDE SEQUENCE [LARGE SCALE GENOMIC DNA]</scope>
</reference>
<feature type="region of interest" description="Disordered" evidence="3">
    <location>
        <begin position="536"/>
        <end position="558"/>
    </location>
</feature>
<feature type="compositionally biased region" description="Acidic residues" evidence="3">
    <location>
        <begin position="488"/>
        <end position="498"/>
    </location>
</feature>
<protein>
    <submittedName>
        <fullName evidence="6">Actin-related protein 5</fullName>
    </submittedName>
</protein>